<dbReference type="GO" id="GO:0000712">
    <property type="term" value="P:resolution of meiotic recombination intermediates"/>
    <property type="evidence" value="ECO:0007669"/>
    <property type="project" value="TreeGrafter"/>
</dbReference>
<dbReference type="InterPro" id="IPR009072">
    <property type="entry name" value="Histone-fold"/>
</dbReference>
<evidence type="ECO:0000256" key="4">
    <source>
        <dbReference type="ARBA" id="ARBA00023125"/>
    </source>
</evidence>
<dbReference type="GO" id="GO:0051382">
    <property type="term" value="P:kinetochore assembly"/>
    <property type="evidence" value="ECO:0007669"/>
    <property type="project" value="InterPro"/>
</dbReference>
<feature type="region of interest" description="Disordered" evidence="7">
    <location>
        <begin position="1"/>
        <end position="179"/>
    </location>
</feature>
<evidence type="ECO:0000256" key="1">
    <source>
        <dbReference type="ARBA" id="ARBA00004123"/>
    </source>
</evidence>
<keyword evidence="9" id="KW-1185">Reference proteome</keyword>
<dbReference type="Pfam" id="PF09415">
    <property type="entry name" value="CENP-X"/>
    <property type="match status" value="1"/>
</dbReference>
<dbReference type="PANTHER" id="PTHR28680">
    <property type="entry name" value="CENTROMERE PROTEIN X"/>
    <property type="match status" value="1"/>
</dbReference>
<evidence type="ECO:0000256" key="5">
    <source>
        <dbReference type="ARBA" id="ARBA00023204"/>
    </source>
</evidence>
<feature type="region of interest" description="Disordered" evidence="7">
    <location>
        <begin position="235"/>
        <end position="268"/>
    </location>
</feature>
<dbReference type="GO" id="GO:0031297">
    <property type="term" value="P:replication fork processing"/>
    <property type="evidence" value="ECO:0007669"/>
    <property type="project" value="TreeGrafter"/>
</dbReference>
<feature type="compositionally biased region" description="Low complexity" evidence="7">
    <location>
        <begin position="83"/>
        <end position="93"/>
    </location>
</feature>
<evidence type="ECO:0000256" key="2">
    <source>
        <dbReference type="ARBA" id="ARBA00009359"/>
    </source>
</evidence>
<protein>
    <submittedName>
        <fullName evidence="8">Centromere protein x</fullName>
    </submittedName>
</protein>
<keyword evidence="4" id="KW-0238">DNA-binding</keyword>
<evidence type="ECO:0000313" key="8">
    <source>
        <dbReference type="EMBL" id="WPH03516.1"/>
    </source>
</evidence>
<accession>A0AAQ3R6S2</accession>
<dbReference type="AlphaFoldDB" id="A0AAQ3R6S2"/>
<evidence type="ECO:0000256" key="6">
    <source>
        <dbReference type="ARBA" id="ARBA00023242"/>
    </source>
</evidence>
<comment type="subcellular location">
    <subcellularLocation>
        <location evidence="1">Nucleus</location>
    </subcellularLocation>
</comment>
<dbReference type="Gene3D" id="1.10.20.10">
    <property type="entry name" value="Histone, subunit A"/>
    <property type="match status" value="1"/>
</dbReference>
<dbReference type="PANTHER" id="PTHR28680:SF1">
    <property type="entry name" value="CENTROMERE PROTEIN X"/>
    <property type="match status" value="1"/>
</dbReference>
<gene>
    <name evidence="8" type="ORF">R9X50_00639600</name>
</gene>
<proteinExistence type="inferred from homology"/>
<comment type="similarity">
    <text evidence="2">Belongs to the CENP-X/MHF2 family.</text>
</comment>
<dbReference type="GO" id="GO:0071821">
    <property type="term" value="C:FANCM-MHF complex"/>
    <property type="evidence" value="ECO:0007669"/>
    <property type="project" value="TreeGrafter"/>
</dbReference>
<dbReference type="GO" id="GO:0003677">
    <property type="term" value="F:DNA binding"/>
    <property type="evidence" value="ECO:0007669"/>
    <property type="project" value="UniProtKB-KW"/>
</dbReference>
<feature type="compositionally biased region" description="Polar residues" evidence="7">
    <location>
        <begin position="33"/>
        <end position="47"/>
    </location>
</feature>
<organism evidence="8 9">
    <name type="scientific">Acrodontium crateriforme</name>
    <dbReference type="NCBI Taxonomy" id="150365"/>
    <lineage>
        <taxon>Eukaryota</taxon>
        <taxon>Fungi</taxon>
        <taxon>Dikarya</taxon>
        <taxon>Ascomycota</taxon>
        <taxon>Pezizomycotina</taxon>
        <taxon>Dothideomycetes</taxon>
        <taxon>Dothideomycetidae</taxon>
        <taxon>Mycosphaerellales</taxon>
        <taxon>Teratosphaeriaceae</taxon>
        <taxon>Acrodontium</taxon>
    </lineage>
</organism>
<feature type="compositionally biased region" description="Acidic residues" evidence="7">
    <location>
        <begin position="105"/>
        <end position="125"/>
    </location>
</feature>
<dbReference type="Proteomes" id="UP001303373">
    <property type="component" value="Chromosome 10"/>
</dbReference>
<evidence type="ECO:0000313" key="9">
    <source>
        <dbReference type="Proteomes" id="UP001303373"/>
    </source>
</evidence>
<dbReference type="GO" id="GO:0006281">
    <property type="term" value="P:DNA repair"/>
    <property type="evidence" value="ECO:0007669"/>
    <property type="project" value="UniProtKB-KW"/>
</dbReference>
<dbReference type="CDD" id="cd22921">
    <property type="entry name" value="HFD_CENP-X"/>
    <property type="match status" value="1"/>
</dbReference>
<name>A0AAQ3R6S2_9PEZI</name>
<sequence length="352" mass="38240">MPPRKEPKEPPIIYPANKRKPPPFKPLRPSKFIRTSGTGNDSQSTIQSAAGLSTAAPPPPPSPPLSRRVVSGPALAKSKSQDKSGSGSMSMSKSKSKKPGPFIIDDSDDDDEDDIDDDIDEDEFEEIRRSGGIGGIGEIRLDGRSGEIGLDGGKNDDDENKSGKDVDGDVSLASRGVQSNLRAVQAKVGAVQPNGEKSAQVAAHEPLLTIQSKGKQKAKPTTAIADILSSPTLSDIDFDHNHDHDLNHEHTIPQPEPRDQYPLSQQNEIPRPSQPLILRLLHEAFANKSTTIDKHAIEVLQKYLEVFVREAIARSAQAKEAKVERGEAKWDDRAWLEVEDLESVVAGLVLDF</sequence>
<evidence type="ECO:0000256" key="3">
    <source>
        <dbReference type="ARBA" id="ARBA00022763"/>
    </source>
</evidence>
<reference evidence="8 9" key="1">
    <citation type="submission" date="2023-11" db="EMBL/GenBank/DDBJ databases">
        <title>An acidophilic fungus is an integral part of prey digestion in a carnivorous sundew plant.</title>
        <authorList>
            <person name="Tsai I.J."/>
        </authorList>
    </citation>
    <scope>NUCLEOTIDE SEQUENCE [LARGE SCALE GENOMIC DNA]</scope>
    <source>
        <strain evidence="8">169a</strain>
    </source>
</reference>
<feature type="compositionally biased region" description="Basic and acidic residues" evidence="7">
    <location>
        <begin position="237"/>
        <end position="259"/>
    </location>
</feature>
<keyword evidence="6" id="KW-0539">Nucleus</keyword>
<evidence type="ECO:0000256" key="7">
    <source>
        <dbReference type="SAM" id="MobiDB-lite"/>
    </source>
</evidence>
<dbReference type="GO" id="GO:0046982">
    <property type="term" value="F:protein heterodimerization activity"/>
    <property type="evidence" value="ECO:0007669"/>
    <property type="project" value="InterPro"/>
</dbReference>
<dbReference type="InterPro" id="IPR018552">
    <property type="entry name" value="CENP-X"/>
</dbReference>
<dbReference type="EMBL" id="CP138589">
    <property type="protein sequence ID" value="WPH03516.1"/>
    <property type="molecule type" value="Genomic_DNA"/>
</dbReference>
<keyword evidence="5" id="KW-0234">DNA repair</keyword>
<keyword evidence="3" id="KW-0227">DNA damage</keyword>